<evidence type="ECO:0000313" key="4">
    <source>
        <dbReference type="Proteomes" id="UP000266723"/>
    </source>
</evidence>
<name>A0ABQ7F034_BRACR</name>
<gene>
    <name evidence="3" type="ORF">DY000_02048802</name>
</gene>
<feature type="domain" description="Retrotransposon gag" evidence="2">
    <location>
        <begin position="105"/>
        <end position="143"/>
    </location>
</feature>
<dbReference type="InterPro" id="IPR005162">
    <property type="entry name" value="Retrotrans_gag_dom"/>
</dbReference>
<proteinExistence type="predicted"/>
<evidence type="ECO:0000256" key="1">
    <source>
        <dbReference type="SAM" id="MobiDB-lite"/>
    </source>
</evidence>
<protein>
    <recommendedName>
        <fullName evidence="2">Retrotransposon gag domain-containing protein</fullName>
    </recommendedName>
</protein>
<dbReference type="EMBL" id="QGKV02000297">
    <property type="protein sequence ID" value="KAF3608671.1"/>
    <property type="molecule type" value="Genomic_DNA"/>
</dbReference>
<feature type="region of interest" description="Disordered" evidence="1">
    <location>
        <begin position="182"/>
        <end position="226"/>
    </location>
</feature>
<reference evidence="3 4" key="1">
    <citation type="journal article" date="2020" name="BMC Genomics">
        <title>Intraspecific diversification of the crop wild relative Brassica cretica Lam. using demographic model selection.</title>
        <authorList>
            <person name="Kioukis A."/>
            <person name="Michalopoulou V.A."/>
            <person name="Briers L."/>
            <person name="Pirintsos S."/>
            <person name="Studholme D.J."/>
            <person name="Pavlidis P."/>
            <person name="Sarris P.F."/>
        </authorList>
    </citation>
    <scope>NUCLEOTIDE SEQUENCE [LARGE SCALE GENOMIC DNA]</scope>
    <source>
        <strain evidence="4">cv. PFS-1207/04</strain>
    </source>
</reference>
<dbReference type="Pfam" id="PF03732">
    <property type="entry name" value="Retrotrans_gag"/>
    <property type="match status" value="1"/>
</dbReference>
<keyword evidence="4" id="KW-1185">Reference proteome</keyword>
<comment type="caution">
    <text evidence="3">The sequence shown here is derived from an EMBL/GenBank/DDBJ whole genome shotgun (WGS) entry which is preliminary data.</text>
</comment>
<organism evidence="3 4">
    <name type="scientific">Brassica cretica</name>
    <name type="common">Mustard</name>
    <dbReference type="NCBI Taxonomy" id="69181"/>
    <lineage>
        <taxon>Eukaryota</taxon>
        <taxon>Viridiplantae</taxon>
        <taxon>Streptophyta</taxon>
        <taxon>Embryophyta</taxon>
        <taxon>Tracheophyta</taxon>
        <taxon>Spermatophyta</taxon>
        <taxon>Magnoliopsida</taxon>
        <taxon>eudicotyledons</taxon>
        <taxon>Gunneridae</taxon>
        <taxon>Pentapetalae</taxon>
        <taxon>rosids</taxon>
        <taxon>malvids</taxon>
        <taxon>Brassicales</taxon>
        <taxon>Brassicaceae</taxon>
        <taxon>Brassiceae</taxon>
        <taxon>Brassica</taxon>
    </lineage>
</organism>
<feature type="compositionally biased region" description="Polar residues" evidence="1">
    <location>
        <begin position="182"/>
        <end position="204"/>
    </location>
</feature>
<accession>A0ABQ7F034</accession>
<dbReference type="Proteomes" id="UP000266723">
    <property type="component" value="Unassembled WGS sequence"/>
</dbReference>
<evidence type="ECO:0000259" key="2">
    <source>
        <dbReference type="Pfam" id="PF03732"/>
    </source>
</evidence>
<evidence type="ECO:0000313" key="3">
    <source>
        <dbReference type="EMBL" id="KAF3608671.1"/>
    </source>
</evidence>
<sequence>MSIDSDFVRAGRMWVFCCKLLSFIACGSLHTKHPPLRTNDFFLASKSSRRAPLSKLLELDGRALLASLTVSLQFVLVPVYSFGSFQLVRDQFQAFLNFGFKTYFKGDNSVRRYESEFTRLKRYVHYGQKDEPMIIRKFLRGLSPYIRSRLEAVEFGRLSDLVERAVNVEEAIIAERASSSHSAEIRRQATQNAPRAPQAGSSRSPLPFPIPPAKRQAISGRAYALE</sequence>